<dbReference type="AlphaFoldDB" id="A0A0E9T5C7"/>
<dbReference type="EMBL" id="GBXM01059925">
    <property type="protein sequence ID" value="JAH48652.1"/>
    <property type="molecule type" value="Transcribed_RNA"/>
</dbReference>
<name>A0A0E9T5C7_ANGAN</name>
<proteinExistence type="predicted"/>
<evidence type="ECO:0000313" key="1">
    <source>
        <dbReference type="EMBL" id="JAH48652.1"/>
    </source>
</evidence>
<reference evidence="1" key="2">
    <citation type="journal article" date="2015" name="Fish Shellfish Immunol.">
        <title>Early steps in the European eel (Anguilla anguilla)-Vibrio vulnificus interaction in the gills: Role of the RtxA13 toxin.</title>
        <authorList>
            <person name="Callol A."/>
            <person name="Pajuelo D."/>
            <person name="Ebbesson L."/>
            <person name="Teles M."/>
            <person name="MacKenzie S."/>
            <person name="Amaro C."/>
        </authorList>
    </citation>
    <scope>NUCLEOTIDE SEQUENCE</scope>
</reference>
<dbReference type="EMBL" id="GBXM01040701">
    <property type="protein sequence ID" value="JAH67876.1"/>
    <property type="molecule type" value="Transcribed_RNA"/>
</dbReference>
<organism evidence="1">
    <name type="scientific">Anguilla anguilla</name>
    <name type="common">European freshwater eel</name>
    <name type="synonym">Muraena anguilla</name>
    <dbReference type="NCBI Taxonomy" id="7936"/>
    <lineage>
        <taxon>Eukaryota</taxon>
        <taxon>Metazoa</taxon>
        <taxon>Chordata</taxon>
        <taxon>Craniata</taxon>
        <taxon>Vertebrata</taxon>
        <taxon>Euteleostomi</taxon>
        <taxon>Actinopterygii</taxon>
        <taxon>Neopterygii</taxon>
        <taxon>Teleostei</taxon>
        <taxon>Anguilliformes</taxon>
        <taxon>Anguillidae</taxon>
        <taxon>Anguilla</taxon>
    </lineage>
</organism>
<sequence>MCLILVLTSDGRMGRIN</sequence>
<reference evidence="1" key="1">
    <citation type="submission" date="2014-11" db="EMBL/GenBank/DDBJ databases">
        <authorList>
            <person name="Amaro Gonzalez C."/>
        </authorList>
    </citation>
    <scope>NUCLEOTIDE SEQUENCE</scope>
</reference>
<protein>
    <submittedName>
        <fullName evidence="1">Uncharacterized protein</fullName>
    </submittedName>
</protein>
<accession>A0A0E9T5C7</accession>